<dbReference type="SUPFAM" id="SSF50978">
    <property type="entry name" value="WD40 repeat-like"/>
    <property type="match status" value="1"/>
</dbReference>
<dbReference type="SMART" id="SM00479">
    <property type="entry name" value="EXOIII"/>
    <property type="match status" value="1"/>
</dbReference>
<gene>
    <name evidence="3" type="ORF">SEMRO_256_G100580.1</name>
</gene>
<feature type="compositionally biased region" description="Low complexity" evidence="1">
    <location>
        <begin position="86"/>
        <end position="97"/>
    </location>
</feature>
<dbReference type="Gene3D" id="2.130.10.10">
    <property type="entry name" value="YVTN repeat-like/Quinoprotein amine dehydrogenase"/>
    <property type="match status" value="1"/>
</dbReference>
<dbReference type="PANTHER" id="PTHR15728:SF0">
    <property type="entry name" value="PAN2-PAN3 DEADENYLATION COMPLEX CATALYTIC SUBUNIT PAN2"/>
    <property type="match status" value="1"/>
</dbReference>
<feature type="region of interest" description="Disordered" evidence="1">
    <location>
        <begin position="82"/>
        <end position="117"/>
    </location>
</feature>
<dbReference type="InterPro" id="IPR013520">
    <property type="entry name" value="Ribonucl_H"/>
</dbReference>
<dbReference type="GO" id="GO:0003676">
    <property type="term" value="F:nucleic acid binding"/>
    <property type="evidence" value="ECO:0007669"/>
    <property type="project" value="InterPro"/>
</dbReference>
<feature type="region of interest" description="Disordered" evidence="1">
    <location>
        <begin position="1"/>
        <end position="29"/>
    </location>
</feature>
<dbReference type="InterPro" id="IPR028881">
    <property type="entry name" value="PAN2_UCH_dom"/>
</dbReference>
<evidence type="ECO:0000313" key="4">
    <source>
        <dbReference type="Proteomes" id="UP001153069"/>
    </source>
</evidence>
<sequence>MMNAKASNFDPYRGGHPPPNPYGTSTTTTATTTTTTTAYYDASAAYQVHQQPPQQRYPADNPYAVYDTGGMAAAVYPGTENGYYTQQQQPHQQQQQPALDPSSAGAYWNGGPEVQTQDPAVLARTTEPGQYYRLASPIILPQWGTAPVTALAYDETYSAMYVASATFSNGSRNPSTRWKVTPEQACYDRSSMLAVHSTNKVDEGMVYASVAGHPEASRNTLMDVYSCLYGFAGISTCNGKNNKNNSNNKQPPSSPKRPGHAHHIPSHAYKPVYGRTNSSTPGMDLATAMAGGAFAAGKNTFHMGITTLLPMAGSVASVSPSAVRVHANGGLQLADQAVEGMLCGTVHPQQQQQRNSHIAVGGISVNNGGGGAHVYCLDLWRGLHIVTSRKIQDTDDAFGVTAMAMSHKRGSIVAGCSDGNIRFLDGSLREVAKIRGHASCVNDIAVSEDGTLIATTGYGYRPTKSTSLYSFPEPNILLFDIRFLGRGGIAHSFSGLNGGPRFVSFIPSVSDDPSPGRLLVASGQSGGGMQIIVPFEPSQNDIPANFMLPQLDRGEAISSMVVSEDNLALGTSQCRVLQYKMAGYDSSTRNMSGTTRTGVYAAKEFFPAQGRSPRSPGSSKNMAPTLPQPKKPLEFRSFVPPAPALSIDASVLKSGNRGLRNGVNDRVKSVFSAYTLMGEPTLTPLSTGRFGPLTDHIFMPPAKRSIAPDLAEKSITSSEGDYLMTIPTSSLDVDLFESHNPNGKWRRKHTNGRAGRNNPEPIPNPNKTIYNKKVAALVYQQPKRNPKSDAAKAHDETTQQDVPARYRLTLRPSFKSGATFDHAEYNRTGLYPGWDYPPTMPNAFVSPVLFLLYFNPALRSTVFSNQYDQRLLSSRPPTMIPELSFLFLQIEGISRLAYSYPTNLPHHGPRLRAWVPTNFLASLSTMPEAQQLQILDGAPAAVELPRRPEAFYLFLLYQIDKELSNTSVSKLLDSMHGTDFVSVNEFITGSGETSQSTARAMTIELAYDCFKDDTEPVRFGQVLQKALCRETRLRAYNQKSGAFETIVQRKIATSLPETLSLSCACAGRKEEDGLNRWRSTLGSEDHWLPELIEVELTDDGGVLVRECGSPKTGKWDTFEASSSIPATVANLVTEMRSSCQKRKYRYQLDAVVSYVRDDPDSCADADADSSCGHHVVHVRVPNAYKKLLLSEQLKQLDILSQTDWADSKIFVKESNWDKSKFALRAKSVRDKLASLESDNDDDSESSWILANGYVVSDTVIEDARAFHVSFKEPCLVVYKAIDCDSKEHEEDVSPSSALSTSIPPDVMKTRSISDGRPPQYPFVDIDSLPDRGDLIAFDAEFVSVQEEESTLTKSGSKVTLREVRHAVARISVIDCKTRNVIIDDHVLPQERIVDYLTRFSGIVARDLDPMLSPHHLISTRSAYLKLRYLMERGCIFVGHGLSQDFLMVNLVVPSHQIIDTVEIFHQDRMRYISLRFLANYILGRDMQRDTHDSVEDALAAFEIYVKAQQLQENGQFDKVLKELYEYGRKTDWKLGVEAKN</sequence>
<dbReference type="GO" id="GO:0004535">
    <property type="term" value="F:poly(A)-specific ribonuclease activity"/>
    <property type="evidence" value="ECO:0007669"/>
    <property type="project" value="TreeGrafter"/>
</dbReference>
<dbReference type="SUPFAM" id="SSF53098">
    <property type="entry name" value="Ribonuclease H-like"/>
    <property type="match status" value="1"/>
</dbReference>
<dbReference type="OrthoDB" id="16516at2759"/>
<feature type="compositionally biased region" description="Low complexity" evidence="1">
    <location>
        <begin position="239"/>
        <end position="251"/>
    </location>
</feature>
<dbReference type="Pfam" id="PF13423">
    <property type="entry name" value="UCH_1"/>
    <property type="match status" value="1"/>
</dbReference>
<evidence type="ECO:0000313" key="3">
    <source>
        <dbReference type="EMBL" id="CAB9506151.1"/>
    </source>
</evidence>
<protein>
    <submittedName>
        <fullName evidence="3">PAN2-PAN3 deadenylation complex catalytic subunit PAN2</fullName>
    </submittedName>
</protein>
<dbReference type="GO" id="GO:0000932">
    <property type="term" value="C:P-body"/>
    <property type="evidence" value="ECO:0007669"/>
    <property type="project" value="TreeGrafter"/>
</dbReference>
<dbReference type="Gene3D" id="3.30.420.10">
    <property type="entry name" value="Ribonuclease H-like superfamily/Ribonuclease H"/>
    <property type="match status" value="1"/>
</dbReference>
<evidence type="ECO:0000259" key="2">
    <source>
        <dbReference type="SMART" id="SM00479"/>
    </source>
</evidence>
<dbReference type="InterPro" id="IPR050785">
    <property type="entry name" value="PAN2-PAN3_catalytic_subunit"/>
</dbReference>
<reference evidence="3" key="1">
    <citation type="submission" date="2020-06" db="EMBL/GenBank/DDBJ databases">
        <authorList>
            <consortium name="Plant Systems Biology data submission"/>
        </authorList>
    </citation>
    <scope>NUCLEOTIDE SEQUENCE</scope>
    <source>
        <strain evidence="3">D6</strain>
    </source>
</reference>
<dbReference type="EMBL" id="CAICTM010000255">
    <property type="protein sequence ID" value="CAB9506151.1"/>
    <property type="molecule type" value="Genomic_DNA"/>
</dbReference>
<dbReference type="InterPro" id="IPR036397">
    <property type="entry name" value="RNaseH_sf"/>
</dbReference>
<feature type="region of interest" description="Disordered" evidence="1">
    <location>
        <begin position="239"/>
        <end position="276"/>
    </location>
</feature>
<dbReference type="Proteomes" id="UP001153069">
    <property type="component" value="Unassembled WGS sequence"/>
</dbReference>
<accession>A0A9N8DPK6</accession>
<dbReference type="InterPro" id="IPR015943">
    <property type="entry name" value="WD40/YVTN_repeat-like_dom_sf"/>
</dbReference>
<dbReference type="Gene3D" id="3.90.70.10">
    <property type="entry name" value="Cysteine proteinases"/>
    <property type="match status" value="1"/>
</dbReference>
<dbReference type="Pfam" id="PF00929">
    <property type="entry name" value="RNase_T"/>
    <property type="match status" value="1"/>
</dbReference>
<dbReference type="SMART" id="SM00320">
    <property type="entry name" value="WD40"/>
    <property type="match status" value="2"/>
</dbReference>
<dbReference type="GO" id="GO:0000289">
    <property type="term" value="P:nuclear-transcribed mRNA poly(A) tail shortening"/>
    <property type="evidence" value="ECO:0007669"/>
    <property type="project" value="TreeGrafter"/>
</dbReference>
<evidence type="ECO:0000256" key="1">
    <source>
        <dbReference type="SAM" id="MobiDB-lite"/>
    </source>
</evidence>
<proteinExistence type="predicted"/>
<dbReference type="InterPro" id="IPR012337">
    <property type="entry name" value="RNaseH-like_sf"/>
</dbReference>
<feature type="region of interest" description="Disordered" evidence="1">
    <location>
        <begin position="1290"/>
        <end position="1313"/>
    </location>
</feature>
<dbReference type="InterPro" id="IPR001680">
    <property type="entry name" value="WD40_rpt"/>
</dbReference>
<dbReference type="GO" id="GO:0031251">
    <property type="term" value="C:PAN complex"/>
    <property type="evidence" value="ECO:0007669"/>
    <property type="project" value="TreeGrafter"/>
</dbReference>
<dbReference type="FunFam" id="3.30.420.10:FF:000175">
    <property type="entry name" value="RNA exonuclease 5"/>
    <property type="match status" value="1"/>
</dbReference>
<feature type="domain" description="Exonuclease" evidence="2">
    <location>
        <begin position="1333"/>
        <end position="1513"/>
    </location>
</feature>
<feature type="region of interest" description="Disordered" evidence="1">
    <location>
        <begin position="742"/>
        <end position="767"/>
    </location>
</feature>
<comment type="caution">
    <text evidence="3">The sequence shown here is derived from an EMBL/GenBank/DDBJ whole genome shotgun (WGS) entry which is preliminary data.</text>
</comment>
<name>A0A9N8DPK6_9STRA</name>
<feature type="region of interest" description="Disordered" evidence="1">
    <location>
        <begin position="607"/>
        <end position="631"/>
    </location>
</feature>
<dbReference type="InterPro" id="IPR036322">
    <property type="entry name" value="WD40_repeat_dom_sf"/>
</dbReference>
<organism evidence="3 4">
    <name type="scientific">Seminavis robusta</name>
    <dbReference type="NCBI Taxonomy" id="568900"/>
    <lineage>
        <taxon>Eukaryota</taxon>
        <taxon>Sar</taxon>
        <taxon>Stramenopiles</taxon>
        <taxon>Ochrophyta</taxon>
        <taxon>Bacillariophyta</taxon>
        <taxon>Bacillariophyceae</taxon>
        <taxon>Bacillariophycidae</taxon>
        <taxon>Naviculales</taxon>
        <taxon>Naviculaceae</taxon>
        <taxon>Seminavis</taxon>
    </lineage>
</organism>
<keyword evidence="4" id="KW-1185">Reference proteome</keyword>
<dbReference type="PANTHER" id="PTHR15728">
    <property type="entry name" value="DEADENYLATION COMPLEX CATALYTIC SUBUNIT PAN2"/>
    <property type="match status" value="1"/>
</dbReference>
<dbReference type="Pfam" id="PF00400">
    <property type="entry name" value="WD40"/>
    <property type="match status" value="1"/>
</dbReference>
<feature type="compositionally biased region" description="Polar residues" evidence="1">
    <location>
        <begin position="1293"/>
        <end position="1302"/>
    </location>
</feature>